<sequence>MRFTSRLIAIVTGLFIAHLAAAASPEPQRWVSAGGALTEWIVALGGESRLVGVDSTSQHPRSVKSLPGIGYQRQLSAEGILTLRPNVLIGTEEMGPPPVIQQLRTAGVQVEVLSASAELPALQASLERLGALLGREGEARQLSDQYIHRLATEHQRVTQLKRAAPGVLLLVSHAGSAPMVAGAGTVGDWLITQAGGRNLAAHSGYNVFSTEAMSGLNPDVLVVSDRAQNSVQPREALLRENPLLAATRAVRDNRVIEIDPTLLVGGLGPRLPDAVKSLADAFYPDAALLNARVSSAQ</sequence>
<dbReference type="EMBL" id="CP053746">
    <property type="protein sequence ID" value="QKF49918.1"/>
    <property type="molecule type" value="Genomic_DNA"/>
</dbReference>
<gene>
    <name evidence="3" type="ORF">FX982_00845</name>
</gene>
<evidence type="ECO:0000259" key="2">
    <source>
        <dbReference type="PROSITE" id="PS50983"/>
    </source>
</evidence>
<feature type="signal peptide" evidence="1">
    <location>
        <begin position="1"/>
        <end position="22"/>
    </location>
</feature>
<reference evidence="4" key="1">
    <citation type="submission" date="2019-12" db="EMBL/GenBank/DDBJ databases">
        <title>Endophytic bacteria associated with Panax ginseng seedlings.</title>
        <authorList>
            <person name="Park J.M."/>
            <person name="Shin R."/>
            <person name="Jo S.H."/>
        </authorList>
    </citation>
    <scope>NUCLEOTIDE SEQUENCE [LARGE SCALE GENOMIC DNA]</scope>
    <source>
        <strain evidence="4">PgKB30</strain>
    </source>
</reference>
<evidence type="ECO:0000313" key="3">
    <source>
        <dbReference type="EMBL" id="QKF49918.1"/>
    </source>
</evidence>
<dbReference type="SUPFAM" id="SSF53807">
    <property type="entry name" value="Helical backbone' metal receptor"/>
    <property type="match status" value="1"/>
</dbReference>
<feature type="chain" id="PRO_5027047602" evidence="1">
    <location>
        <begin position="23"/>
        <end position="297"/>
    </location>
</feature>
<organism evidence="3 4">
    <name type="scientific">Pseudomonas graminis</name>
    <dbReference type="NCBI Taxonomy" id="158627"/>
    <lineage>
        <taxon>Bacteria</taxon>
        <taxon>Pseudomonadati</taxon>
        <taxon>Pseudomonadota</taxon>
        <taxon>Gammaproteobacteria</taxon>
        <taxon>Pseudomonadales</taxon>
        <taxon>Pseudomonadaceae</taxon>
        <taxon>Pseudomonas</taxon>
    </lineage>
</organism>
<dbReference type="PANTHER" id="PTHR30535:SF4">
    <property type="entry name" value="HEMIN-BINDING PERIPLASMIC PROTEIN HMUT"/>
    <property type="match status" value="1"/>
</dbReference>
<evidence type="ECO:0000256" key="1">
    <source>
        <dbReference type="SAM" id="SignalP"/>
    </source>
</evidence>
<dbReference type="Gene3D" id="3.40.50.1980">
    <property type="entry name" value="Nitrogenase molybdenum iron protein domain"/>
    <property type="match status" value="2"/>
</dbReference>
<dbReference type="KEGG" id="pgg:FX982_00845"/>
<feature type="domain" description="Fe/B12 periplasmic-binding" evidence="2">
    <location>
        <begin position="29"/>
        <end position="286"/>
    </location>
</feature>
<evidence type="ECO:0000313" key="4">
    <source>
        <dbReference type="Proteomes" id="UP000501989"/>
    </source>
</evidence>
<protein>
    <submittedName>
        <fullName evidence="3">Hemin-binding periplasmic protein HmuT</fullName>
    </submittedName>
</protein>
<dbReference type="PANTHER" id="PTHR30535">
    <property type="entry name" value="VITAMIN B12-BINDING PROTEIN"/>
    <property type="match status" value="1"/>
</dbReference>
<dbReference type="Proteomes" id="UP000501989">
    <property type="component" value="Chromosome"/>
</dbReference>
<proteinExistence type="predicted"/>
<dbReference type="RefSeq" id="WP_172609767.1">
    <property type="nucleotide sequence ID" value="NZ_CP053746.1"/>
</dbReference>
<name>A0A6M8MMS9_9PSED</name>
<dbReference type="InterPro" id="IPR050902">
    <property type="entry name" value="ABC_Transporter_SBP"/>
</dbReference>
<accession>A0A6M8MMS9</accession>
<dbReference type="PROSITE" id="PS50983">
    <property type="entry name" value="FE_B12_PBP"/>
    <property type="match status" value="1"/>
</dbReference>
<dbReference type="AlphaFoldDB" id="A0A6M8MMS9"/>
<dbReference type="Pfam" id="PF01497">
    <property type="entry name" value="Peripla_BP_2"/>
    <property type="match status" value="1"/>
</dbReference>
<keyword evidence="1" id="KW-0732">Signal</keyword>
<keyword evidence="4" id="KW-1185">Reference proteome</keyword>
<dbReference type="InterPro" id="IPR002491">
    <property type="entry name" value="ABC_transptr_periplasmic_BD"/>
</dbReference>